<proteinExistence type="inferred from homology"/>
<evidence type="ECO:0000256" key="3">
    <source>
        <dbReference type="PROSITE-ProRule" id="PRU00239"/>
    </source>
</evidence>
<feature type="active site" evidence="2">
    <location>
        <position position="140"/>
    </location>
</feature>
<dbReference type="InterPro" id="IPR011992">
    <property type="entry name" value="EF-hand-dom_pair"/>
</dbReference>
<dbReference type="Proteomes" id="UP000183832">
    <property type="component" value="Unassembled WGS sequence"/>
</dbReference>
<dbReference type="InterPro" id="IPR001300">
    <property type="entry name" value="Peptidase_C2_calpain_cat"/>
</dbReference>
<evidence type="ECO:0000256" key="1">
    <source>
        <dbReference type="ARBA" id="ARBA00007623"/>
    </source>
</evidence>
<dbReference type="SUPFAM" id="SSF47473">
    <property type="entry name" value="EF-hand"/>
    <property type="match status" value="1"/>
</dbReference>
<comment type="caution">
    <text evidence="3">Lacks conserved residue(s) required for the propagation of feature annotation.</text>
</comment>
<dbReference type="SMART" id="SM00230">
    <property type="entry name" value="CysPc"/>
    <property type="match status" value="1"/>
</dbReference>
<dbReference type="SUPFAM" id="SSF49758">
    <property type="entry name" value="Calpain large subunit, middle domain (domain III)"/>
    <property type="match status" value="1"/>
</dbReference>
<dbReference type="InterPro" id="IPR022682">
    <property type="entry name" value="Calpain_domain_III"/>
</dbReference>
<evidence type="ECO:0000313" key="6">
    <source>
        <dbReference type="Proteomes" id="UP000183832"/>
    </source>
</evidence>
<dbReference type="AlphaFoldDB" id="A0A1J1J1C4"/>
<feature type="domain" description="Calpain catalytic" evidence="4">
    <location>
        <begin position="25"/>
        <end position="239"/>
    </location>
</feature>
<comment type="similarity">
    <text evidence="1">Belongs to the peptidase C2 family.</text>
</comment>
<evidence type="ECO:0000256" key="2">
    <source>
        <dbReference type="PIRSR" id="PIRSR622684-1"/>
    </source>
</evidence>
<dbReference type="Gene3D" id="1.10.238.10">
    <property type="entry name" value="EF-hand"/>
    <property type="match status" value="1"/>
</dbReference>
<sequence length="599" mass="67323">MTAFYRTPQNNSLISTWFYSHFYSLRFRFWQYGRWIEVRIDDRLPTRGDRPAYLHCSQPDVFWVALLEKAYAKLYGGYGFLKYGTVGRSLQDLTGAVVQSVPPSLPLLSGSVPRSTILVAISETQEKGTRRRRMGLLPEHPYSITGLARVRTNASSSNASQSSGSSQDTNLIRLQSPWAGGEFGGVWGGAWSEKSWEWNALSERDRDLLASRTQEDGEFWMSVQEFLGRFIVIWLAHIGPEDWAFEPALHTRAPWRAAQAIRQWRAGFNAGGPHKCIETTATNPQFRIRVPSGHHEKAHIVVAVAQSYDCYRSRNEEESEIGFTIYEVPPNMPRVTSQYVSDHAPLDYAPVTNIREIATFFALPPGDFVVLPNTLQHREGKFLLRIFADQHADVWEVNEDNIIIPNAGIDFTEDRLHDAKLLYKLKMKYPSEIDALQLQSLLKSNGSCGNNLPGLGGFCGPSLDLCRGLLALKDPDLGGRLSIEHVPSLVSLMKFWKNAFRRCGPSYSTTGSLGRGIWASKVSSYCLRGLLWAGGVTASNKVIEALVGRFTKNKQITLEGYLLALVRIHLAQDRYHSLDSKAKTNPLSLEEMILMTIYS</sequence>
<dbReference type="GO" id="GO:0004198">
    <property type="term" value="F:calcium-dependent cysteine-type endopeptidase activity"/>
    <property type="evidence" value="ECO:0007669"/>
    <property type="project" value="InterPro"/>
</dbReference>
<accession>A0A1J1J1C4</accession>
<keyword evidence="6" id="KW-1185">Reference proteome</keyword>
<evidence type="ECO:0000259" key="4">
    <source>
        <dbReference type="PROSITE" id="PS50203"/>
    </source>
</evidence>
<dbReference type="Pfam" id="PF00648">
    <property type="entry name" value="Peptidase_C2"/>
    <property type="match status" value="1"/>
</dbReference>
<dbReference type="OrthoDB" id="424753at2759"/>
<dbReference type="Pfam" id="PF01067">
    <property type="entry name" value="Calpain_III"/>
    <property type="match status" value="1"/>
</dbReference>
<dbReference type="GO" id="GO:0006508">
    <property type="term" value="P:proteolysis"/>
    <property type="evidence" value="ECO:0007669"/>
    <property type="project" value="InterPro"/>
</dbReference>
<dbReference type="SMART" id="SM00720">
    <property type="entry name" value="calpain_III"/>
    <property type="match status" value="1"/>
</dbReference>
<dbReference type="EMBL" id="CVRI01000066">
    <property type="protein sequence ID" value="CRL06199.1"/>
    <property type="molecule type" value="Genomic_DNA"/>
</dbReference>
<organism evidence="5 6">
    <name type="scientific">Clunio marinus</name>
    <dbReference type="NCBI Taxonomy" id="568069"/>
    <lineage>
        <taxon>Eukaryota</taxon>
        <taxon>Metazoa</taxon>
        <taxon>Ecdysozoa</taxon>
        <taxon>Arthropoda</taxon>
        <taxon>Hexapoda</taxon>
        <taxon>Insecta</taxon>
        <taxon>Pterygota</taxon>
        <taxon>Neoptera</taxon>
        <taxon>Endopterygota</taxon>
        <taxon>Diptera</taxon>
        <taxon>Nematocera</taxon>
        <taxon>Chironomoidea</taxon>
        <taxon>Chironomidae</taxon>
        <taxon>Clunio</taxon>
    </lineage>
</organism>
<dbReference type="Gene3D" id="3.90.70.10">
    <property type="entry name" value="Cysteine proteinases"/>
    <property type="match status" value="1"/>
</dbReference>
<protein>
    <submittedName>
        <fullName evidence="5">CLUMA_CG019039, isoform A</fullName>
    </submittedName>
</protein>
<dbReference type="GO" id="GO:0005737">
    <property type="term" value="C:cytoplasm"/>
    <property type="evidence" value="ECO:0007669"/>
    <property type="project" value="TreeGrafter"/>
</dbReference>
<dbReference type="InterPro" id="IPR038765">
    <property type="entry name" value="Papain-like_cys_pep_sf"/>
</dbReference>
<dbReference type="Gene3D" id="2.60.120.380">
    <property type="match status" value="1"/>
</dbReference>
<dbReference type="SUPFAM" id="SSF54001">
    <property type="entry name" value="Cysteine proteinases"/>
    <property type="match status" value="1"/>
</dbReference>
<gene>
    <name evidence="5" type="primary">similar to Calpain-11</name>
    <name evidence="5" type="ORF">CLUMA_CG019039</name>
</gene>
<dbReference type="InterPro" id="IPR036213">
    <property type="entry name" value="Calpain_III_sf"/>
</dbReference>
<name>A0A1J1J1C4_9DIPT</name>
<dbReference type="PRINTS" id="PR00704">
    <property type="entry name" value="CALPAIN"/>
</dbReference>
<dbReference type="STRING" id="568069.A0A1J1J1C4"/>
<dbReference type="PANTHER" id="PTHR10183:SF424">
    <property type="entry name" value="CALPAIN-B-LIKE PROTEIN"/>
    <property type="match status" value="1"/>
</dbReference>
<reference evidence="5 6" key="1">
    <citation type="submission" date="2015-04" db="EMBL/GenBank/DDBJ databases">
        <authorList>
            <person name="Syromyatnikov M.Y."/>
            <person name="Popov V.N."/>
        </authorList>
    </citation>
    <scope>NUCLEOTIDE SEQUENCE [LARGE SCALE GENOMIC DNA]</scope>
</reference>
<dbReference type="InterPro" id="IPR022683">
    <property type="entry name" value="Calpain_III"/>
</dbReference>
<evidence type="ECO:0000313" key="5">
    <source>
        <dbReference type="EMBL" id="CRL06199.1"/>
    </source>
</evidence>
<dbReference type="InterPro" id="IPR022684">
    <property type="entry name" value="Calpain_cysteine_protease"/>
</dbReference>
<dbReference type="PROSITE" id="PS50203">
    <property type="entry name" value="CALPAIN_CAT"/>
    <property type="match status" value="1"/>
</dbReference>
<dbReference type="PANTHER" id="PTHR10183">
    <property type="entry name" value="CALPAIN"/>
    <property type="match status" value="1"/>
</dbReference>